<dbReference type="Proteomes" id="UP000298663">
    <property type="component" value="Chromosome X"/>
</dbReference>
<dbReference type="EMBL" id="AZBU02000001">
    <property type="protein sequence ID" value="TMS34067.1"/>
    <property type="molecule type" value="Genomic_DNA"/>
</dbReference>
<organism evidence="2 3">
    <name type="scientific">Steinernema carpocapsae</name>
    <name type="common">Entomopathogenic nematode</name>
    <dbReference type="NCBI Taxonomy" id="34508"/>
    <lineage>
        <taxon>Eukaryota</taxon>
        <taxon>Metazoa</taxon>
        <taxon>Ecdysozoa</taxon>
        <taxon>Nematoda</taxon>
        <taxon>Chromadorea</taxon>
        <taxon>Rhabditida</taxon>
        <taxon>Tylenchina</taxon>
        <taxon>Panagrolaimomorpha</taxon>
        <taxon>Strongyloidoidea</taxon>
        <taxon>Steinernematidae</taxon>
        <taxon>Steinernema</taxon>
    </lineage>
</organism>
<keyword evidence="3" id="KW-1185">Reference proteome</keyword>
<proteinExistence type="predicted"/>
<comment type="caution">
    <text evidence="2">The sequence shown here is derived from an EMBL/GenBank/DDBJ whole genome shotgun (WGS) entry which is preliminary data.</text>
</comment>
<accession>A0A4U8UPR9</accession>
<dbReference type="AlphaFoldDB" id="A0A4U8UPR9"/>
<evidence type="ECO:0000256" key="1">
    <source>
        <dbReference type="SAM" id="MobiDB-lite"/>
    </source>
</evidence>
<dbReference type="EMBL" id="CM016762">
    <property type="protein sequence ID" value="TMS34067.1"/>
    <property type="molecule type" value="Genomic_DNA"/>
</dbReference>
<reference evidence="2 3" key="2">
    <citation type="journal article" date="2019" name="G3 (Bethesda)">
        <title>Hybrid Assembly of the Genome of the Entomopathogenic Nematode Steinernema carpocapsae Identifies the X-Chromosome.</title>
        <authorList>
            <person name="Serra L."/>
            <person name="Macchietto M."/>
            <person name="Macias-Munoz A."/>
            <person name="McGill C.J."/>
            <person name="Rodriguez I.M."/>
            <person name="Rodriguez B."/>
            <person name="Murad R."/>
            <person name="Mortazavi A."/>
        </authorList>
    </citation>
    <scope>NUCLEOTIDE SEQUENCE [LARGE SCALE GENOMIC DNA]</scope>
    <source>
        <strain evidence="2 3">ALL</strain>
    </source>
</reference>
<sequence>MGLTDEFECTISVGLTVEPRVPKLPPSRPPREMKKKKHKKHGSRRRFYKITVEVLKGALGNNYLAVDD</sequence>
<gene>
    <name evidence="2" type="ORF">L596_001721</name>
</gene>
<protein>
    <submittedName>
        <fullName evidence="2">Uncharacterized protein</fullName>
    </submittedName>
</protein>
<feature type="compositionally biased region" description="Basic residues" evidence="1">
    <location>
        <begin position="33"/>
        <end position="44"/>
    </location>
</feature>
<evidence type="ECO:0000313" key="2">
    <source>
        <dbReference type="EMBL" id="TMS34067.1"/>
    </source>
</evidence>
<reference evidence="2 3" key="1">
    <citation type="journal article" date="2015" name="Genome Biol.">
        <title>Comparative genomics of Steinernema reveals deeply conserved gene regulatory networks.</title>
        <authorList>
            <person name="Dillman A.R."/>
            <person name="Macchietto M."/>
            <person name="Porter C.F."/>
            <person name="Rogers A."/>
            <person name="Williams B."/>
            <person name="Antoshechkin I."/>
            <person name="Lee M.M."/>
            <person name="Goodwin Z."/>
            <person name="Lu X."/>
            <person name="Lewis E.E."/>
            <person name="Goodrich-Blair H."/>
            <person name="Stock S.P."/>
            <person name="Adams B.J."/>
            <person name="Sternberg P.W."/>
            <person name="Mortazavi A."/>
        </authorList>
    </citation>
    <scope>NUCLEOTIDE SEQUENCE [LARGE SCALE GENOMIC DNA]</scope>
    <source>
        <strain evidence="2 3">ALL</strain>
    </source>
</reference>
<name>A0A4U8UPR9_STECR</name>
<evidence type="ECO:0000313" key="3">
    <source>
        <dbReference type="Proteomes" id="UP000298663"/>
    </source>
</evidence>
<feature type="region of interest" description="Disordered" evidence="1">
    <location>
        <begin position="19"/>
        <end position="44"/>
    </location>
</feature>